<dbReference type="Proteomes" id="UP000078272">
    <property type="component" value="Unassembled WGS sequence"/>
</dbReference>
<dbReference type="SMART" id="SM00052">
    <property type="entry name" value="EAL"/>
    <property type="match status" value="1"/>
</dbReference>
<feature type="transmembrane region" description="Helical" evidence="1">
    <location>
        <begin position="107"/>
        <end position="125"/>
    </location>
</feature>
<dbReference type="FunFam" id="3.20.20.450:FF:000001">
    <property type="entry name" value="Cyclic di-GMP phosphodiesterase yahA"/>
    <property type="match status" value="1"/>
</dbReference>
<dbReference type="InterPro" id="IPR013656">
    <property type="entry name" value="PAS_4"/>
</dbReference>
<dbReference type="SMART" id="SM00267">
    <property type="entry name" value="GGDEF"/>
    <property type="match status" value="1"/>
</dbReference>
<name>A0A175R7B9_9HYPH</name>
<dbReference type="CDD" id="cd00130">
    <property type="entry name" value="PAS"/>
    <property type="match status" value="1"/>
</dbReference>
<evidence type="ECO:0000313" key="6">
    <source>
        <dbReference type="Proteomes" id="UP000078272"/>
    </source>
</evidence>
<gene>
    <name evidence="5" type="ORF">NS226_11955</name>
</gene>
<dbReference type="PROSITE" id="PS50883">
    <property type="entry name" value="EAL"/>
    <property type="match status" value="1"/>
</dbReference>
<accession>A0A175R7B9</accession>
<dbReference type="InterPro" id="IPR035965">
    <property type="entry name" value="PAS-like_dom_sf"/>
</dbReference>
<dbReference type="SUPFAM" id="SSF55785">
    <property type="entry name" value="PYP-like sensor domain (PAS domain)"/>
    <property type="match status" value="1"/>
</dbReference>
<feature type="transmembrane region" description="Helical" evidence="1">
    <location>
        <begin position="180"/>
        <end position="200"/>
    </location>
</feature>
<dbReference type="InterPro" id="IPR000160">
    <property type="entry name" value="GGDEF_dom"/>
</dbReference>
<dbReference type="PATRIC" id="fig|401562.3.peg.1932"/>
<proteinExistence type="predicted"/>
<feature type="transmembrane region" description="Helical" evidence="1">
    <location>
        <begin position="39"/>
        <end position="59"/>
    </location>
</feature>
<dbReference type="Pfam" id="PF00563">
    <property type="entry name" value="EAL"/>
    <property type="match status" value="1"/>
</dbReference>
<dbReference type="Pfam" id="PF08448">
    <property type="entry name" value="PAS_4"/>
    <property type="match status" value="1"/>
</dbReference>
<dbReference type="CDD" id="cd01948">
    <property type="entry name" value="EAL"/>
    <property type="match status" value="1"/>
</dbReference>
<dbReference type="InterPro" id="IPR052155">
    <property type="entry name" value="Biofilm_reg_signaling"/>
</dbReference>
<dbReference type="InterPro" id="IPR035919">
    <property type="entry name" value="EAL_sf"/>
</dbReference>
<dbReference type="SUPFAM" id="SSF55073">
    <property type="entry name" value="Nucleotide cyclase"/>
    <property type="match status" value="1"/>
</dbReference>
<feature type="domain" description="EAL" evidence="3">
    <location>
        <begin position="518"/>
        <end position="768"/>
    </location>
</feature>
<evidence type="ECO:0000259" key="4">
    <source>
        <dbReference type="PROSITE" id="PS50887"/>
    </source>
</evidence>
<evidence type="ECO:0000256" key="1">
    <source>
        <dbReference type="SAM" id="Phobius"/>
    </source>
</evidence>
<dbReference type="Gene3D" id="3.30.450.20">
    <property type="entry name" value="PAS domain"/>
    <property type="match status" value="1"/>
</dbReference>
<dbReference type="InterPro" id="IPR000014">
    <property type="entry name" value="PAS"/>
</dbReference>
<dbReference type="PROSITE" id="PS50887">
    <property type="entry name" value="GGDEF"/>
    <property type="match status" value="1"/>
</dbReference>
<dbReference type="InterPro" id="IPR001633">
    <property type="entry name" value="EAL_dom"/>
</dbReference>
<organism evidence="5 6">
    <name type="scientific">Aureimonas ureilytica</name>
    <dbReference type="NCBI Taxonomy" id="401562"/>
    <lineage>
        <taxon>Bacteria</taxon>
        <taxon>Pseudomonadati</taxon>
        <taxon>Pseudomonadota</taxon>
        <taxon>Alphaproteobacteria</taxon>
        <taxon>Hyphomicrobiales</taxon>
        <taxon>Aurantimonadaceae</taxon>
        <taxon>Aureimonas</taxon>
    </lineage>
</organism>
<dbReference type="CDD" id="cd01949">
    <property type="entry name" value="GGDEF"/>
    <property type="match status" value="1"/>
</dbReference>
<evidence type="ECO:0000259" key="3">
    <source>
        <dbReference type="PROSITE" id="PS50883"/>
    </source>
</evidence>
<dbReference type="Gene3D" id="3.30.70.270">
    <property type="match status" value="1"/>
</dbReference>
<dbReference type="NCBIfam" id="TIGR00254">
    <property type="entry name" value="GGDEF"/>
    <property type="match status" value="1"/>
</dbReference>
<dbReference type="InterPro" id="IPR029787">
    <property type="entry name" value="Nucleotide_cyclase"/>
</dbReference>
<dbReference type="AlphaFoldDB" id="A0A175R7B9"/>
<keyword evidence="1" id="KW-0472">Membrane</keyword>
<dbReference type="PANTHER" id="PTHR44757">
    <property type="entry name" value="DIGUANYLATE CYCLASE DGCP"/>
    <property type="match status" value="1"/>
</dbReference>
<feature type="transmembrane region" description="Helical" evidence="1">
    <location>
        <begin position="65"/>
        <end position="86"/>
    </location>
</feature>
<dbReference type="PANTHER" id="PTHR44757:SF10">
    <property type="entry name" value="MEMBRANE PROTEIN"/>
    <property type="match status" value="1"/>
</dbReference>
<protein>
    <submittedName>
        <fullName evidence="5">Sensory box/response regulator</fullName>
    </submittedName>
</protein>
<dbReference type="SUPFAM" id="SSF141868">
    <property type="entry name" value="EAL domain-like"/>
    <property type="match status" value="1"/>
</dbReference>
<keyword evidence="1" id="KW-1133">Transmembrane helix</keyword>
<comment type="caution">
    <text evidence="5">The sequence shown here is derived from an EMBL/GenBank/DDBJ whole genome shotgun (WGS) entry which is preliminary data.</text>
</comment>
<evidence type="ECO:0000313" key="5">
    <source>
        <dbReference type="EMBL" id="KTQ95369.1"/>
    </source>
</evidence>
<sequence length="777" mass="85749">MTPFRRLAAFLIDFDPRDARDGPLPDSVQTERVDFALRLAPLTAITAFMVVQVIIVLYWRSGYGVYLLGLQIGSVALAILTLESCWRWRGRGDAQPITHRFRQAMTATALLAGLLLASVPVVLFAQSDMQGRLLIASTCAGLIATGMCLATVPRASMAYVGPIVCGSFLALAMTGEPVNLYVAVLLAFYALFIFTTMFHLRRLVTKRVLTQIELTRQQELTNLLLNDFEAHASDWLWETDAELRMQHVSPRLAEVLDLPESVLHGLTMARLFGAAGANPQEKELAALFQTMADKREFHGVAIRLRFSGEERWWSLSGKPIEDEDGAFAGYRGVGSDITAQRRSQEHLSYLATHDPLTDLPNRALFQQTLDSYRARGESSGFAVMCLDLDEFKNANDTFGHAVGDALLREVANRLRSFVGPHTFVARLAGDEFMVLYDNGDRRAVARLAERILATIARPCRLGDIHLGIGVSIGIAVSPCDGGEDLVRRADLALYRTKSEGRNGYRFYEAEMDERLVRQRALAADLRGALERGEFQLHYQPQVHARSGAICGFEALLRWNHPKRGEVPPSEFIPIAEETGVIMPLGNWALREACRTAANWPEEIGIAVNLSPIQLRHTDVPKHVEDALQTFGLSPARLELEITESVLLEAAAQVNTKLARLRALGVRLALDDFGTGYSSLAYLRRIAFDKLKIDRSFVTDLNGEGADMPIVRSIVSLAKALGMVVIAEGVEFKEQQACLVDLGCDECQGFLFGRAMTADAANALVRPAFPAPDLRLVS</sequence>
<dbReference type="Gene3D" id="3.20.20.450">
    <property type="entry name" value="EAL domain"/>
    <property type="match status" value="1"/>
</dbReference>
<dbReference type="PROSITE" id="PS50113">
    <property type="entry name" value="PAC"/>
    <property type="match status" value="1"/>
</dbReference>
<dbReference type="InterPro" id="IPR043128">
    <property type="entry name" value="Rev_trsase/Diguanyl_cyclase"/>
</dbReference>
<dbReference type="NCBIfam" id="TIGR00229">
    <property type="entry name" value="sensory_box"/>
    <property type="match status" value="1"/>
</dbReference>
<dbReference type="EMBL" id="LDPZ01000023">
    <property type="protein sequence ID" value="KTQ95369.1"/>
    <property type="molecule type" value="Genomic_DNA"/>
</dbReference>
<dbReference type="STRING" id="401562.NS365_16380"/>
<feature type="domain" description="GGDEF" evidence="4">
    <location>
        <begin position="379"/>
        <end position="509"/>
    </location>
</feature>
<dbReference type="InterPro" id="IPR000700">
    <property type="entry name" value="PAS-assoc_C"/>
</dbReference>
<feature type="domain" description="PAC" evidence="2">
    <location>
        <begin position="295"/>
        <end position="349"/>
    </location>
</feature>
<feature type="transmembrane region" description="Helical" evidence="1">
    <location>
        <begin position="131"/>
        <end position="150"/>
    </location>
</feature>
<dbReference type="OrthoDB" id="9814202at2"/>
<dbReference type="Pfam" id="PF00990">
    <property type="entry name" value="GGDEF"/>
    <property type="match status" value="1"/>
</dbReference>
<keyword evidence="1" id="KW-0812">Transmembrane</keyword>
<reference evidence="5 6" key="1">
    <citation type="journal article" date="2016" name="Front. Microbiol.">
        <title>Genomic Resource of Rice Seed Associated Bacteria.</title>
        <authorList>
            <person name="Midha S."/>
            <person name="Bansal K."/>
            <person name="Sharma S."/>
            <person name="Kumar N."/>
            <person name="Patil P.P."/>
            <person name="Chaudhry V."/>
            <person name="Patil P.B."/>
        </authorList>
    </citation>
    <scope>NUCLEOTIDE SEQUENCE [LARGE SCALE GENOMIC DNA]</scope>
    <source>
        <strain evidence="5 6">NS226</strain>
    </source>
</reference>
<evidence type="ECO:0000259" key="2">
    <source>
        <dbReference type="PROSITE" id="PS50113"/>
    </source>
</evidence>